<evidence type="ECO:0000313" key="3">
    <source>
        <dbReference type="Proteomes" id="UP000184111"/>
    </source>
</evidence>
<sequence>MGRYQPAQAHTSRISQVRGQARRNHKRERTLPYRFDERTADDSRLTAFDTNTADIPIGALELRHHQRPHAEDRVRAARATGLRNLPLHDTALFSGVRGTQLTVPCAGSAPLPGPLSSHYLEVKIY</sequence>
<protein>
    <submittedName>
        <fullName evidence="2">Uncharacterized protein</fullName>
    </submittedName>
</protein>
<accession>A0A1M7MEF8</accession>
<evidence type="ECO:0000256" key="1">
    <source>
        <dbReference type="SAM" id="MobiDB-lite"/>
    </source>
</evidence>
<organism evidence="2 3">
    <name type="scientific">Actinacidiphila paucisporea</name>
    <dbReference type="NCBI Taxonomy" id="310782"/>
    <lineage>
        <taxon>Bacteria</taxon>
        <taxon>Bacillati</taxon>
        <taxon>Actinomycetota</taxon>
        <taxon>Actinomycetes</taxon>
        <taxon>Kitasatosporales</taxon>
        <taxon>Streptomycetaceae</taxon>
        <taxon>Actinacidiphila</taxon>
    </lineage>
</organism>
<feature type="compositionally biased region" description="Polar residues" evidence="1">
    <location>
        <begin position="8"/>
        <end position="18"/>
    </location>
</feature>
<name>A0A1M7MEF8_9ACTN</name>
<dbReference type="STRING" id="310782.SAMN05216499_1169"/>
<dbReference type="Proteomes" id="UP000184111">
    <property type="component" value="Unassembled WGS sequence"/>
</dbReference>
<feature type="region of interest" description="Disordered" evidence="1">
    <location>
        <begin position="1"/>
        <end position="30"/>
    </location>
</feature>
<evidence type="ECO:0000313" key="2">
    <source>
        <dbReference type="EMBL" id="SHM89238.1"/>
    </source>
</evidence>
<dbReference type="AlphaFoldDB" id="A0A1M7MEF8"/>
<keyword evidence="3" id="KW-1185">Reference proteome</keyword>
<dbReference type="EMBL" id="FRBI01000016">
    <property type="protein sequence ID" value="SHM89238.1"/>
    <property type="molecule type" value="Genomic_DNA"/>
</dbReference>
<proteinExistence type="predicted"/>
<reference evidence="2 3" key="1">
    <citation type="submission" date="2016-11" db="EMBL/GenBank/DDBJ databases">
        <authorList>
            <person name="Jaros S."/>
            <person name="Januszkiewicz K."/>
            <person name="Wedrychowicz H."/>
        </authorList>
    </citation>
    <scope>NUCLEOTIDE SEQUENCE [LARGE SCALE GENOMIC DNA]</scope>
    <source>
        <strain evidence="2 3">CGMCC 4.2025</strain>
    </source>
</reference>
<gene>
    <name evidence="2" type="ORF">SAMN05216499_1169</name>
</gene>